<evidence type="ECO:0008006" key="4">
    <source>
        <dbReference type="Google" id="ProtNLM"/>
    </source>
</evidence>
<keyword evidence="1" id="KW-0812">Transmembrane</keyword>
<feature type="transmembrane region" description="Helical" evidence="1">
    <location>
        <begin position="29"/>
        <end position="48"/>
    </location>
</feature>
<dbReference type="EMBL" id="CP016379">
    <property type="protein sequence ID" value="AZR72136.1"/>
    <property type="molecule type" value="Genomic_DNA"/>
</dbReference>
<keyword evidence="1" id="KW-1133">Transmembrane helix</keyword>
<evidence type="ECO:0000256" key="1">
    <source>
        <dbReference type="SAM" id="Phobius"/>
    </source>
</evidence>
<organism evidence="2 3">
    <name type="scientific">Anoxybacter fermentans</name>
    <dbReference type="NCBI Taxonomy" id="1323375"/>
    <lineage>
        <taxon>Bacteria</taxon>
        <taxon>Bacillati</taxon>
        <taxon>Bacillota</taxon>
        <taxon>Clostridia</taxon>
        <taxon>Halanaerobiales</taxon>
        <taxon>Anoxybacter</taxon>
    </lineage>
</organism>
<sequence length="99" mass="11051">MWTILITLIAGFIIGYLDLIPSKLQTYTQWLTTGGLIILLISMGAGISSNPELISKIKKLGMQSFLLASFSILGSILLVWILEKWLFSKKKGADRKWHG</sequence>
<dbReference type="AlphaFoldDB" id="A0A3S9SV04"/>
<protein>
    <recommendedName>
        <fullName evidence="4">DUF340 domain-containing protein</fullName>
    </recommendedName>
</protein>
<dbReference type="Pfam" id="PF03956">
    <property type="entry name" value="Lys_export"/>
    <property type="match status" value="1"/>
</dbReference>
<accession>A0A3S9SV04</accession>
<evidence type="ECO:0000313" key="3">
    <source>
        <dbReference type="Proteomes" id="UP000267250"/>
    </source>
</evidence>
<keyword evidence="1" id="KW-0472">Membrane</keyword>
<feature type="transmembrane region" description="Helical" evidence="1">
    <location>
        <begin position="60"/>
        <end position="82"/>
    </location>
</feature>
<dbReference type="RefSeq" id="WP_127015464.1">
    <property type="nucleotide sequence ID" value="NZ_CP016379.1"/>
</dbReference>
<dbReference type="GO" id="GO:0015661">
    <property type="term" value="F:L-lysine efflux transmembrane transporter activity"/>
    <property type="evidence" value="ECO:0007669"/>
    <property type="project" value="InterPro"/>
</dbReference>
<dbReference type="InterPro" id="IPR005642">
    <property type="entry name" value="LysO"/>
</dbReference>
<proteinExistence type="predicted"/>
<dbReference type="Proteomes" id="UP000267250">
    <property type="component" value="Chromosome"/>
</dbReference>
<gene>
    <name evidence="2" type="ORF">BBF96_01235</name>
</gene>
<keyword evidence="3" id="KW-1185">Reference proteome</keyword>
<evidence type="ECO:0000313" key="2">
    <source>
        <dbReference type="EMBL" id="AZR72136.1"/>
    </source>
</evidence>
<reference evidence="2 3" key="1">
    <citation type="submission" date="2016-07" db="EMBL/GenBank/DDBJ databases">
        <title>Genome and transcriptome analysis of iron-reducing fermentative bacteria Anoxybacter fermentans.</title>
        <authorList>
            <person name="Zeng X."/>
            <person name="Shao Z."/>
        </authorList>
    </citation>
    <scope>NUCLEOTIDE SEQUENCE [LARGE SCALE GENOMIC DNA]</scope>
    <source>
        <strain evidence="2 3">DY22613</strain>
    </source>
</reference>
<dbReference type="KEGG" id="aft:BBF96_01235"/>
<name>A0A3S9SV04_9FIRM</name>